<feature type="non-terminal residue" evidence="1">
    <location>
        <position position="1"/>
    </location>
</feature>
<dbReference type="AlphaFoldDB" id="A0A0F9K8X2"/>
<comment type="caution">
    <text evidence="1">The sequence shown here is derived from an EMBL/GenBank/DDBJ whole genome shotgun (WGS) entry which is preliminary data.</text>
</comment>
<organism evidence="1">
    <name type="scientific">marine sediment metagenome</name>
    <dbReference type="NCBI Taxonomy" id="412755"/>
    <lineage>
        <taxon>unclassified sequences</taxon>
        <taxon>metagenomes</taxon>
        <taxon>ecological metagenomes</taxon>
    </lineage>
</organism>
<protein>
    <submittedName>
        <fullName evidence="1">Uncharacterized protein</fullName>
    </submittedName>
</protein>
<name>A0A0F9K8X2_9ZZZZ</name>
<gene>
    <name evidence="1" type="ORF">LCGC14_1357840</name>
</gene>
<reference evidence="1" key="1">
    <citation type="journal article" date="2015" name="Nature">
        <title>Complex archaea that bridge the gap between prokaryotes and eukaryotes.</title>
        <authorList>
            <person name="Spang A."/>
            <person name="Saw J.H."/>
            <person name="Jorgensen S.L."/>
            <person name="Zaremba-Niedzwiedzka K."/>
            <person name="Martijn J."/>
            <person name="Lind A.E."/>
            <person name="van Eijk R."/>
            <person name="Schleper C."/>
            <person name="Guy L."/>
            <person name="Ettema T.J."/>
        </authorList>
    </citation>
    <scope>NUCLEOTIDE SEQUENCE</scope>
</reference>
<sequence length="449" mass="45860">SASGSGITNFNAGEYVEMQCQIAGGTGEIDVVEGSIVLVQIASLGGDFITLEDLTAYTVFSAFSGPTRFITGITLHEVDHRSGGADALDHDNLAGFVPTEHVPEDTIHSKVSAYVVSQDTLRTDFSAFSGPTAFITGITKHASDHEVVGEDLVDHDNLTNFVANKHLDWTANVGTIDTSNYIEGHGDGGNCGAGSYPLGVNASGAVEDCTDATVEIEAVAANVSGSSVFVDSGATPINVPAIGFSSGTNVSLTGTQGSDGVFTVNISTTGLVIGTDVQAWDAELDTIAALTETNDNVMIVVAGAWASVAEPAIDCTNCTDIPAGGAHVDDVSMIFFIDGAGSALTSGTSIWGTFGLSFTVTGFTVAVDGSGNTVRLTGVTDSPRTYPTLNSGNSIFAGNSGASVFTGWGAEDLTGATTFIAGQTWAFIVADTTATAQRVSITFSGDKIP</sequence>
<dbReference type="EMBL" id="LAZR01008459">
    <property type="protein sequence ID" value="KKM78644.1"/>
    <property type="molecule type" value="Genomic_DNA"/>
</dbReference>
<accession>A0A0F9K8X2</accession>
<evidence type="ECO:0000313" key="1">
    <source>
        <dbReference type="EMBL" id="KKM78644.1"/>
    </source>
</evidence>
<proteinExistence type="predicted"/>